<evidence type="ECO:0000256" key="1">
    <source>
        <dbReference type="SAM" id="MobiDB-lite"/>
    </source>
</evidence>
<feature type="region of interest" description="Disordered" evidence="1">
    <location>
        <begin position="1"/>
        <end position="24"/>
    </location>
</feature>
<feature type="region of interest" description="Disordered" evidence="1">
    <location>
        <begin position="133"/>
        <end position="227"/>
    </location>
</feature>
<proteinExistence type="predicted"/>
<evidence type="ECO:0000313" key="2">
    <source>
        <dbReference type="EMBL" id="CAJ2506767.1"/>
    </source>
</evidence>
<feature type="compositionally biased region" description="Basic residues" evidence="1">
    <location>
        <begin position="281"/>
        <end position="297"/>
    </location>
</feature>
<feature type="compositionally biased region" description="Polar residues" evidence="1">
    <location>
        <begin position="182"/>
        <end position="203"/>
    </location>
</feature>
<sequence>MSTPLLRAPHHPEDHGASSIYDGASGTARVRASLAEETTPEDVISSRYGSERVIQKRRIPLPLISQVHSADHGAYGSHPKSAAVPEAVRRHIDERYGRIQISEKSKLFIHDGSKHVPKSPSTRSHGAVTIADDVDHRKDMSQEVSSCKKILTSEQASTRSDLFSGRSDHNPCCNDGKGTKQLKASESSASSRGPQQKGHTSSLMAAESSGATRSPLANAAEAPEGEELQSINGIPFSHVTNARAPQRGKHQILNGTPFIMYGVPREVLLPTRQRDAERSPPGHRGHTQSRPPQRHAHTTKDKGASASEWMALIPASKEAKVLSLRGGPLNTKNS</sequence>
<feature type="compositionally biased region" description="Polar residues" evidence="1">
    <location>
        <begin position="152"/>
        <end position="161"/>
    </location>
</feature>
<dbReference type="AlphaFoldDB" id="A0AAI8YJ93"/>
<accession>A0AAI8YJ93</accession>
<evidence type="ECO:0000313" key="3">
    <source>
        <dbReference type="Proteomes" id="UP001295740"/>
    </source>
</evidence>
<protein>
    <submittedName>
        <fullName evidence="2">Uu.00g079530.m01.CDS01</fullName>
    </submittedName>
</protein>
<gene>
    <name evidence="2" type="ORF">KHLLAP_LOCUS7235</name>
</gene>
<organism evidence="2 3">
    <name type="scientific">Anthostomella pinea</name>
    <dbReference type="NCBI Taxonomy" id="933095"/>
    <lineage>
        <taxon>Eukaryota</taxon>
        <taxon>Fungi</taxon>
        <taxon>Dikarya</taxon>
        <taxon>Ascomycota</taxon>
        <taxon>Pezizomycotina</taxon>
        <taxon>Sordariomycetes</taxon>
        <taxon>Xylariomycetidae</taxon>
        <taxon>Xylariales</taxon>
        <taxon>Xylariaceae</taxon>
        <taxon>Anthostomella</taxon>
    </lineage>
</organism>
<name>A0AAI8YJ93_9PEZI</name>
<dbReference type="EMBL" id="CAUWAG010000010">
    <property type="protein sequence ID" value="CAJ2506767.1"/>
    <property type="molecule type" value="Genomic_DNA"/>
</dbReference>
<reference evidence="2" key="1">
    <citation type="submission" date="2023-10" db="EMBL/GenBank/DDBJ databases">
        <authorList>
            <person name="Hackl T."/>
        </authorList>
    </citation>
    <scope>NUCLEOTIDE SEQUENCE</scope>
</reference>
<keyword evidence="3" id="KW-1185">Reference proteome</keyword>
<dbReference type="Proteomes" id="UP001295740">
    <property type="component" value="Unassembled WGS sequence"/>
</dbReference>
<feature type="region of interest" description="Disordered" evidence="1">
    <location>
        <begin position="274"/>
        <end position="308"/>
    </location>
</feature>
<comment type="caution">
    <text evidence="2">The sequence shown here is derived from an EMBL/GenBank/DDBJ whole genome shotgun (WGS) entry which is preliminary data.</text>
</comment>